<comment type="caution">
    <text evidence="2">The sequence shown here is derived from an EMBL/GenBank/DDBJ whole genome shotgun (WGS) entry which is preliminary data.</text>
</comment>
<feature type="transmembrane region" description="Helical" evidence="1">
    <location>
        <begin position="157"/>
        <end position="174"/>
    </location>
</feature>
<feature type="transmembrane region" description="Helical" evidence="1">
    <location>
        <begin position="365"/>
        <end position="383"/>
    </location>
</feature>
<dbReference type="RefSeq" id="WP_300962341.1">
    <property type="nucleotide sequence ID" value="NZ_JAUHJR010000009.1"/>
</dbReference>
<accession>A0ABT8EYT2</accession>
<feature type="transmembrane region" description="Helical" evidence="1">
    <location>
        <begin position="181"/>
        <end position="209"/>
    </location>
</feature>
<feature type="transmembrane region" description="Helical" evidence="1">
    <location>
        <begin position="98"/>
        <end position="123"/>
    </location>
</feature>
<evidence type="ECO:0000313" key="3">
    <source>
        <dbReference type="Proteomes" id="UP001168537"/>
    </source>
</evidence>
<feature type="transmembrane region" description="Helical" evidence="1">
    <location>
        <begin position="130"/>
        <end position="151"/>
    </location>
</feature>
<keyword evidence="3" id="KW-1185">Reference proteome</keyword>
<dbReference type="Proteomes" id="UP001168537">
    <property type="component" value="Unassembled WGS sequence"/>
</dbReference>
<feature type="transmembrane region" description="Helical" evidence="1">
    <location>
        <begin position="326"/>
        <end position="344"/>
    </location>
</feature>
<evidence type="ECO:0000256" key="1">
    <source>
        <dbReference type="SAM" id="Phobius"/>
    </source>
</evidence>
<feature type="transmembrane region" description="Helical" evidence="1">
    <location>
        <begin position="21"/>
        <end position="43"/>
    </location>
</feature>
<keyword evidence="1" id="KW-1133">Transmembrane helix</keyword>
<dbReference type="EMBL" id="JAUHJR010000009">
    <property type="protein sequence ID" value="MDN4163121.1"/>
    <property type="molecule type" value="Genomic_DNA"/>
</dbReference>
<feature type="transmembrane region" description="Helical" evidence="1">
    <location>
        <begin position="403"/>
        <end position="423"/>
    </location>
</feature>
<evidence type="ECO:0000313" key="2">
    <source>
        <dbReference type="EMBL" id="MDN4163121.1"/>
    </source>
</evidence>
<proteinExistence type="predicted"/>
<organism evidence="2 3">
    <name type="scientific">Nocardioides abyssi</name>
    <dbReference type="NCBI Taxonomy" id="3058370"/>
    <lineage>
        <taxon>Bacteria</taxon>
        <taxon>Bacillati</taxon>
        <taxon>Actinomycetota</taxon>
        <taxon>Actinomycetes</taxon>
        <taxon>Propionibacteriales</taxon>
        <taxon>Nocardioidaceae</taxon>
        <taxon>Nocardioides</taxon>
    </lineage>
</organism>
<evidence type="ECO:0008006" key="4">
    <source>
        <dbReference type="Google" id="ProtNLM"/>
    </source>
</evidence>
<keyword evidence="1" id="KW-0472">Membrane</keyword>
<gene>
    <name evidence="2" type="ORF">QWY29_17255</name>
</gene>
<name>A0ABT8EYT2_9ACTN</name>
<sequence length="615" mass="65386">MRGLIRRARAIGGRTRRPLDGPGVVLGAAVAMVLAQLGFRAWALAGGFFYGDDYQLVDEATAADGLSAGQLVEPYAAQFMPWGRFLAWVASTSDQLSWPLLAATSLAMTAAASACCVWMLVTLFGTRPGILVPLALYLTTAVTMPAMMWWAAALNQVPLQAVVFAAVAAWVHYLRTRRLRWLAVTLVILGFGLCCYVKTLLVFPVLAFLALGWFATGGPVRRVLTVVRAYWPAVLSGLAGGAAFLVYYVLRVPQISSDERPVGAWELAHRMLGDSFTTGVLGGPWHWTTDIAPVARATPPEWSVHVSWTVIALVVAGLALRRERTWRAWVLLAAYLAGDFVLLLTTRAQVVGSVAGTEYRYLTDAACALVLCLGLASMGLVGAAQPSRTRAEPLLTKVPGRRLVAAATVLVAGSGLASSWAYARVWHDDHPGKVMLGGAIEELEGVSSLDLADQALASDVSGAFGPPYNSLSVLLPMLSGVAQFPDSTERLHVLREDGTIVPAQVDDALEAAPGPVPGCGWRVREPGRDIPLPGPALAIGWWVQIDYLVSADTALRVEAGGTSTTADLVSGLGTVFVRVVPDDDFDTIRLEGLDPGVTLCVDALVVGQAEPEEDA</sequence>
<protein>
    <recommendedName>
        <fullName evidence="4">Glycosyltransferase RgtA/B/C/D-like domain-containing protein</fullName>
    </recommendedName>
</protein>
<reference evidence="2" key="1">
    <citation type="submission" date="2023-06" db="EMBL/GenBank/DDBJ databases">
        <title>Draft genome sequence of Nocardioides sp. SOB72.</title>
        <authorList>
            <person name="Zhang G."/>
        </authorList>
    </citation>
    <scope>NUCLEOTIDE SEQUENCE</scope>
    <source>
        <strain evidence="2">SOB72</strain>
    </source>
</reference>
<feature type="transmembrane region" description="Helical" evidence="1">
    <location>
        <begin position="229"/>
        <end position="250"/>
    </location>
</feature>
<keyword evidence="1" id="KW-0812">Transmembrane</keyword>